<evidence type="ECO:0000313" key="9">
    <source>
        <dbReference type="EMBL" id="PKU30961.1"/>
    </source>
</evidence>
<dbReference type="Pfam" id="PF20266">
    <property type="entry name" value="Mab-21_C"/>
    <property type="match status" value="1"/>
</dbReference>
<dbReference type="Gene3D" id="1.10.1410.40">
    <property type="match status" value="1"/>
</dbReference>
<dbReference type="Proteomes" id="UP000233556">
    <property type="component" value="Unassembled WGS sequence"/>
</dbReference>
<reference evidence="10" key="2">
    <citation type="submission" date="2017-12" db="EMBL/GenBank/DDBJ databases">
        <title>Genome sequence of the Bar-tailed Godwit (Limosa lapponica baueri).</title>
        <authorList>
            <person name="Lima N.C.B."/>
            <person name="Parody-Merino A.M."/>
            <person name="Battley P.F."/>
            <person name="Fidler A.E."/>
            <person name="Prosdocimi F."/>
        </authorList>
    </citation>
    <scope>NUCLEOTIDE SEQUENCE [LARGE SCALE GENOMIC DNA]</scope>
</reference>
<keyword evidence="3" id="KW-0812">Transmembrane</keyword>
<comment type="similarity">
    <text evidence="2">Belongs to the ITPRIP family.</text>
</comment>
<keyword evidence="5" id="KW-1133">Transmembrane helix</keyword>
<evidence type="ECO:0000313" key="10">
    <source>
        <dbReference type="Proteomes" id="UP000233556"/>
    </source>
</evidence>
<feature type="domain" description="Mab-21-like HhH/H2TH-like" evidence="8">
    <location>
        <begin position="182"/>
        <end position="234"/>
    </location>
</feature>
<dbReference type="EMBL" id="KZ513659">
    <property type="protein sequence ID" value="PKU30961.1"/>
    <property type="molecule type" value="Genomic_DNA"/>
</dbReference>
<dbReference type="OrthoDB" id="9034619at2759"/>
<evidence type="ECO:0000259" key="8">
    <source>
        <dbReference type="Pfam" id="PF20266"/>
    </source>
</evidence>
<feature type="region of interest" description="Disordered" evidence="7">
    <location>
        <begin position="1"/>
        <end position="21"/>
    </location>
</feature>
<evidence type="ECO:0000256" key="4">
    <source>
        <dbReference type="ARBA" id="ARBA00022729"/>
    </source>
</evidence>
<keyword evidence="9" id="KW-0675">Receptor</keyword>
<dbReference type="InterPro" id="IPR046906">
    <property type="entry name" value="Mab-21_HhH/H2TH-like"/>
</dbReference>
<evidence type="ECO:0000256" key="1">
    <source>
        <dbReference type="ARBA" id="ARBA00004479"/>
    </source>
</evidence>
<dbReference type="InterPro" id="IPR026250">
    <property type="entry name" value="ITPRIP-like"/>
</dbReference>
<name>A0A2I0TAY5_LIMLA</name>
<dbReference type="GO" id="GO:0016020">
    <property type="term" value="C:membrane"/>
    <property type="evidence" value="ECO:0007669"/>
    <property type="project" value="UniProtKB-SubCell"/>
</dbReference>
<sequence length="290" mass="32966">MFAGVSGTEGTETNGEEGNVKTNVLSQFPETEEVQIKRPYEAQQINQDSSLLSNLCTGRYLDAEKTAHWFQSLVSSAWGKMPHSRRYSLRVLPSSRSCKLELTDTSGRCLSVEMLFGVQQGHSDVFLSSQVPEAIFPSSTTWAESYAVAEAKFFRHLARQAPHDTFHLKCLEIYASTPVGTVLSSFFLKTAVMHLLNFIPMSGWRRASYLTRLHDIMCYLHSCLKKKCLDHFFFGNELLPKDIILPPAIQEAEPFNIFECLVQDPEAYAKALRELQELKERFMGILYYRA</sequence>
<keyword evidence="10" id="KW-1185">Reference proteome</keyword>
<keyword evidence="4" id="KW-0732">Signal</keyword>
<evidence type="ECO:0000256" key="2">
    <source>
        <dbReference type="ARBA" id="ARBA00005554"/>
    </source>
</evidence>
<dbReference type="PANTHER" id="PTHR10656">
    <property type="entry name" value="CELL FATE DETERMINING PROTEIN MAB21-RELATED"/>
    <property type="match status" value="1"/>
</dbReference>
<protein>
    <submittedName>
        <fullName evidence="9">Inositol-trisphosphate receptor-interacting 1</fullName>
    </submittedName>
</protein>
<gene>
    <name evidence="9" type="ORF">llap_18735</name>
</gene>
<dbReference type="AlphaFoldDB" id="A0A2I0TAY5"/>
<evidence type="ECO:0000256" key="3">
    <source>
        <dbReference type="ARBA" id="ARBA00022692"/>
    </source>
</evidence>
<evidence type="ECO:0000256" key="7">
    <source>
        <dbReference type="SAM" id="MobiDB-lite"/>
    </source>
</evidence>
<dbReference type="InterPro" id="IPR024810">
    <property type="entry name" value="MAB21L/cGLR"/>
</dbReference>
<evidence type="ECO:0000256" key="6">
    <source>
        <dbReference type="ARBA" id="ARBA00023136"/>
    </source>
</evidence>
<evidence type="ECO:0000256" key="5">
    <source>
        <dbReference type="ARBA" id="ARBA00022989"/>
    </source>
</evidence>
<dbReference type="PANTHER" id="PTHR10656:SF40">
    <property type="entry name" value="INOSITOL 1,4,5-TRISPHOSPHATE RECEPTOR-INTERACTING PROTEIN-LIKE 1"/>
    <property type="match status" value="1"/>
</dbReference>
<keyword evidence="6" id="KW-0472">Membrane</keyword>
<dbReference type="SMART" id="SM01265">
    <property type="entry name" value="Mab-21"/>
    <property type="match status" value="1"/>
</dbReference>
<reference evidence="10" key="1">
    <citation type="submission" date="2017-11" db="EMBL/GenBank/DDBJ databases">
        <authorList>
            <person name="Lima N.C."/>
            <person name="Parody-Merino A.M."/>
            <person name="Battley P.F."/>
            <person name="Fidler A.E."/>
            <person name="Prosdocimi F."/>
        </authorList>
    </citation>
    <scope>NUCLEOTIDE SEQUENCE [LARGE SCALE GENOMIC DNA]</scope>
</reference>
<organism evidence="9 10">
    <name type="scientific">Limosa lapponica baueri</name>
    <dbReference type="NCBI Taxonomy" id="1758121"/>
    <lineage>
        <taxon>Eukaryota</taxon>
        <taxon>Metazoa</taxon>
        <taxon>Chordata</taxon>
        <taxon>Craniata</taxon>
        <taxon>Vertebrata</taxon>
        <taxon>Euteleostomi</taxon>
        <taxon>Archelosauria</taxon>
        <taxon>Archosauria</taxon>
        <taxon>Dinosauria</taxon>
        <taxon>Saurischia</taxon>
        <taxon>Theropoda</taxon>
        <taxon>Coelurosauria</taxon>
        <taxon>Aves</taxon>
        <taxon>Neognathae</taxon>
        <taxon>Neoaves</taxon>
        <taxon>Charadriiformes</taxon>
        <taxon>Scolopacidae</taxon>
        <taxon>Limosa</taxon>
    </lineage>
</organism>
<accession>A0A2I0TAY5</accession>
<dbReference type="PRINTS" id="PR02107">
    <property type="entry name" value="INOS145TPRIP"/>
</dbReference>
<comment type="subcellular location">
    <subcellularLocation>
        <location evidence="1">Membrane</location>
        <topology evidence="1">Single-pass type I membrane protein</topology>
    </subcellularLocation>
</comment>
<feature type="compositionally biased region" description="Low complexity" evidence="7">
    <location>
        <begin position="8"/>
        <end position="17"/>
    </location>
</feature>
<proteinExistence type="inferred from homology"/>